<dbReference type="EMBL" id="JBCEZU010000134">
    <property type="protein sequence ID" value="KAK9525544.1"/>
    <property type="molecule type" value="Genomic_DNA"/>
</dbReference>
<accession>A0AAW1ES52</accession>
<organism evidence="1 2">
    <name type="scientific">Zoarces viviparus</name>
    <name type="common">Viviparous eelpout</name>
    <name type="synonym">Blennius viviparus</name>
    <dbReference type="NCBI Taxonomy" id="48416"/>
    <lineage>
        <taxon>Eukaryota</taxon>
        <taxon>Metazoa</taxon>
        <taxon>Chordata</taxon>
        <taxon>Craniata</taxon>
        <taxon>Vertebrata</taxon>
        <taxon>Euteleostomi</taxon>
        <taxon>Actinopterygii</taxon>
        <taxon>Neopterygii</taxon>
        <taxon>Teleostei</taxon>
        <taxon>Neoteleostei</taxon>
        <taxon>Acanthomorphata</taxon>
        <taxon>Eupercaria</taxon>
        <taxon>Perciformes</taxon>
        <taxon>Cottioidei</taxon>
        <taxon>Zoarcales</taxon>
        <taxon>Zoarcidae</taxon>
        <taxon>Zoarcinae</taxon>
        <taxon>Zoarces</taxon>
    </lineage>
</organism>
<evidence type="ECO:0000313" key="1">
    <source>
        <dbReference type="EMBL" id="KAK9525544.1"/>
    </source>
</evidence>
<comment type="caution">
    <text evidence="1">The sequence shown here is derived from an EMBL/GenBank/DDBJ whole genome shotgun (WGS) entry which is preliminary data.</text>
</comment>
<keyword evidence="2" id="KW-1185">Reference proteome</keyword>
<sequence>MFMLLPNFARHCDVIPLRHHCVHPCAVTPAASSERRGGAVTVRCESAVRAEQSRFMDDSLSSVPPLMAAQA</sequence>
<dbReference type="Proteomes" id="UP001488805">
    <property type="component" value="Unassembled WGS sequence"/>
</dbReference>
<gene>
    <name evidence="1" type="ORF">VZT92_016237</name>
</gene>
<proteinExistence type="predicted"/>
<protein>
    <submittedName>
        <fullName evidence="1">Uncharacterized protein</fullName>
    </submittedName>
</protein>
<reference evidence="1 2" key="1">
    <citation type="journal article" date="2024" name="Genome Biol. Evol.">
        <title>Chromosome-level genome assembly of the viviparous eelpout Zoarces viviparus.</title>
        <authorList>
            <person name="Fuhrmann N."/>
            <person name="Brasseur M.V."/>
            <person name="Bakowski C.E."/>
            <person name="Podsiadlowski L."/>
            <person name="Prost S."/>
            <person name="Krehenwinkel H."/>
            <person name="Mayer C."/>
        </authorList>
    </citation>
    <scope>NUCLEOTIDE SEQUENCE [LARGE SCALE GENOMIC DNA]</scope>
    <source>
        <strain evidence="1">NO-MEL_2022_Ind0_liver</strain>
    </source>
</reference>
<evidence type="ECO:0000313" key="2">
    <source>
        <dbReference type="Proteomes" id="UP001488805"/>
    </source>
</evidence>
<name>A0AAW1ES52_ZOAVI</name>
<dbReference type="AlphaFoldDB" id="A0AAW1ES52"/>